<proteinExistence type="predicted"/>
<protein>
    <submittedName>
        <fullName evidence="3">Uncharacterized protein LOC113464325</fullName>
    </submittedName>
</protein>
<feature type="compositionally biased region" description="Basic and acidic residues" evidence="1">
    <location>
        <begin position="18"/>
        <end position="33"/>
    </location>
</feature>
<feature type="compositionally biased region" description="Basic and acidic residues" evidence="1">
    <location>
        <begin position="84"/>
        <end position="97"/>
    </location>
</feature>
<evidence type="ECO:0000256" key="1">
    <source>
        <dbReference type="SAM" id="MobiDB-lite"/>
    </source>
</evidence>
<dbReference type="KEGG" id="ccal:113464325"/>
<reference evidence="3" key="1">
    <citation type="submission" date="2025-08" db="UniProtKB">
        <authorList>
            <consortium name="RefSeq"/>
        </authorList>
    </citation>
    <scope>IDENTIFICATION</scope>
    <source>
        <tissue evidence="3">Whole body</tissue>
    </source>
</reference>
<accession>A0AAJ7S253</accession>
<keyword evidence="2" id="KW-1185">Reference proteome</keyword>
<dbReference type="RefSeq" id="XP_026669244.1">
    <property type="nucleotide sequence ID" value="XM_026813443.1"/>
</dbReference>
<evidence type="ECO:0000313" key="3">
    <source>
        <dbReference type="RefSeq" id="XP_026669244.1"/>
    </source>
</evidence>
<feature type="region of interest" description="Disordered" evidence="1">
    <location>
        <begin position="1"/>
        <end position="103"/>
    </location>
</feature>
<dbReference type="AlphaFoldDB" id="A0AAJ7S253"/>
<name>A0AAJ7S253_9HYME</name>
<feature type="region of interest" description="Disordered" evidence="1">
    <location>
        <begin position="176"/>
        <end position="213"/>
    </location>
</feature>
<feature type="compositionally biased region" description="Basic and acidic residues" evidence="1">
    <location>
        <begin position="1"/>
        <end position="12"/>
    </location>
</feature>
<gene>
    <name evidence="3" type="primary">LOC113464325</name>
</gene>
<organism evidence="2 3">
    <name type="scientific">Ceratina calcarata</name>
    <dbReference type="NCBI Taxonomy" id="156304"/>
    <lineage>
        <taxon>Eukaryota</taxon>
        <taxon>Metazoa</taxon>
        <taxon>Ecdysozoa</taxon>
        <taxon>Arthropoda</taxon>
        <taxon>Hexapoda</taxon>
        <taxon>Insecta</taxon>
        <taxon>Pterygota</taxon>
        <taxon>Neoptera</taxon>
        <taxon>Endopterygota</taxon>
        <taxon>Hymenoptera</taxon>
        <taxon>Apocrita</taxon>
        <taxon>Aculeata</taxon>
        <taxon>Apoidea</taxon>
        <taxon>Anthophila</taxon>
        <taxon>Apidae</taxon>
        <taxon>Ceratina</taxon>
        <taxon>Zadontomerus</taxon>
    </lineage>
</organism>
<evidence type="ECO:0000313" key="2">
    <source>
        <dbReference type="Proteomes" id="UP000694925"/>
    </source>
</evidence>
<sequence>MHARDEIKKRNETVVPKESGKEIRKCREVKESRASTGTKRAPQVTGCAVSPREQGIEQVDPEQELESATTTLEKMTRPKTTRPGMREELSMTDEGRKCIPSVNRSPEIEVNRLEAKINLGKGDTSLQQDDQSLTVPRLAGTEEAMSVAGATTEGQRNFPVETQGLAEVVTEKLEDQNVPGPTATSGAVRKRVGRGTQSHVDNAESMRGQQPPGGLPIQEHGTGTSLPKIGWHTTYRLPQWRREDDQRFTWKLPQMKIEMSPSCEEDTPRDDCVRMCERVNEYV</sequence>
<dbReference type="GeneID" id="113464325"/>
<dbReference type="Proteomes" id="UP000694925">
    <property type="component" value="Unplaced"/>
</dbReference>